<evidence type="ECO:0000256" key="1">
    <source>
        <dbReference type="ARBA" id="ARBA00005254"/>
    </source>
</evidence>
<feature type="region of interest" description="Disordered" evidence="2">
    <location>
        <begin position="1"/>
        <end position="52"/>
    </location>
</feature>
<dbReference type="AlphaFoldDB" id="A0A3A9Z700"/>
<dbReference type="SUPFAM" id="SSF54637">
    <property type="entry name" value="Thioesterase/thiol ester dehydrase-isomerase"/>
    <property type="match status" value="1"/>
</dbReference>
<dbReference type="PANTHER" id="PTHR43841:SF1">
    <property type="entry name" value="3-HYDROXYACYL-THIOESTER DEHYDRATASE X"/>
    <property type="match status" value="1"/>
</dbReference>
<comment type="similarity">
    <text evidence="1">Belongs to the enoyl-CoA hydratase/isomerase family.</text>
</comment>
<evidence type="ECO:0000256" key="2">
    <source>
        <dbReference type="SAM" id="MobiDB-lite"/>
    </source>
</evidence>
<feature type="domain" description="MaoC-like" evidence="3">
    <location>
        <begin position="62"/>
        <end position="135"/>
    </location>
</feature>
<feature type="compositionally biased region" description="Gly residues" evidence="2">
    <location>
        <begin position="1"/>
        <end position="10"/>
    </location>
</feature>
<reference evidence="4 5" key="1">
    <citation type="journal article" date="2014" name="Int. J. Syst. Evol. Microbiol.">
        <title>Streptomyces hoynatensis sp. nov., isolated from deep marine sediment.</title>
        <authorList>
            <person name="Veyisoglu A."/>
            <person name="Sahin N."/>
        </authorList>
    </citation>
    <scope>NUCLEOTIDE SEQUENCE [LARGE SCALE GENOMIC DNA]</scope>
    <source>
        <strain evidence="4 5">KCTC 29097</strain>
    </source>
</reference>
<feature type="compositionally biased region" description="Low complexity" evidence="2">
    <location>
        <begin position="11"/>
        <end position="38"/>
    </location>
</feature>
<evidence type="ECO:0000259" key="3">
    <source>
        <dbReference type="Pfam" id="PF01575"/>
    </source>
</evidence>
<proteinExistence type="inferred from homology"/>
<dbReference type="PANTHER" id="PTHR43841">
    <property type="entry name" value="3-HYDROXYACYL-THIOESTER DEHYDRATASE HTDX-RELATED"/>
    <property type="match status" value="1"/>
</dbReference>
<accession>A0A3A9Z700</accession>
<protein>
    <recommendedName>
        <fullName evidence="3">MaoC-like domain-containing protein</fullName>
    </recommendedName>
</protein>
<dbReference type="EMBL" id="RBAL01000004">
    <property type="protein sequence ID" value="RKN44053.1"/>
    <property type="molecule type" value="Genomic_DNA"/>
</dbReference>
<gene>
    <name evidence="4" type="ORF">D7294_08530</name>
</gene>
<dbReference type="Pfam" id="PF01575">
    <property type="entry name" value="MaoC_dehydratas"/>
    <property type="match status" value="1"/>
</dbReference>
<keyword evidence="5" id="KW-1185">Reference proteome</keyword>
<dbReference type="InterPro" id="IPR029069">
    <property type="entry name" value="HotDog_dom_sf"/>
</dbReference>
<organism evidence="4 5">
    <name type="scientific">Streptomyces hoynatensis</name>
    <dbReference type="NCBI Taxonomy" id="1141874"/>
    <lineage>
        <taxon>Bacteria</taxon>
        <taxon>Bacillati</taxon>
        <taxon>Actinomycetota</taxon>
        <taxon>Actinomycetes</taxon>
        <taxon>Kitasatosporales</taxon>
        <taxon>Streptomycetaceae</taxon>
        <taxon>Streptomyces</taxon>
    </lineage>
</organism>
<sequence length="161" mass="16782">MGDGTVGDGATGEWPGAEAAAAGHPAAVHPAAGRPAAGRSGGEEEPGGAWAAEEWTVPAAIGRRYAAVSGDRNPIHLHPLTARPFGFRRALAHGMWTKARCLAALAERGALPEEFTVTVTFRAPVLLPALVTFRTRGGAFGLRGEDGRREHLRGLVSPHRA</sequence>
<comment type="caution">
    <text evidence="4">The sequence shown here is derived from an EMBL/GenBank/DDBJ whole genome shotgun (WGS) entry which is preliminary data.</text>
</comment>
<evidence type="ECO:0000313" key="5">
    <source>
        <dbReference type="Proteomes" id="UP000272474"/>
    </source>
</evidence>
<dbReference type="InterPro" id="IPR002539">
    <property type="entry name" value="MaoC-like_dom"/>
</dbReference>
<evidence type="ECO:0000313" key="4">
    <source>
        <dbReference type="EMBL" id="RKN44053.1"/>
    </source>
</evidence>
<name>A0A3A9Z700_9ACTN</name>
<dbReference type="Gene3D" id="3.10.129.10">
    <property type="entry name" value="Hotdog Thioesterase"/>
    <property type="match status" value="1"/>
</dbReference>
<dbReference type="Proteomes" id="UP000272474">
    <property type="component" value="Unassembled WGS sequence"/>
</dbReference>